<organism evidence="2">
    <name type="scientific">hydrocarbon metagenome</name>
    <dbReference type="NCBI Taxonomy" id="938273"/>
    <lineage>
        <taxon>unclassified sequences</taxon>
        <taxon>metagenomes</taxon>
        <taxon>ecological metagenomes</taxon>
    </lineage>
</organism>
<evidence type="ECO:0000256" key="1">
    <source>
        <dbReference type="SAM" id="MobiDB-lite"/>
    </source>
</evidence>
<name>A0A0W8G6V9_9ZZZZ</name>
<protein>
    <submittedName>
        <fullName evidence="2">Uncharacterized protein</fullName>
    </submittedName>
</protein>
<accession>A0A0W8G6V9</accession>
<gene>
    <name evidence="2" type="ORF">ASZ90_001388</name>
</gene>
<sequence>MTPPQPAGLGLAGTLAAPVLTWDAGADAGRAGQTSPAPADQGVLP</sequence>
<reference evidence="2" key="1">
    <citation type="journal article" date="2015" name="Proc. Natl. Acad. Sci. U.S.A.">
        <title>Networks of energetic and metabolic interactions define dynamics in microbial communities.</title>
        <authorList>
            <person name="Embree M."/>
            <person name="Liu J.K."/>
            <person name="Al-Bassam M.M."/>
            <person name="Zengler K."/>
        </authorList>
    </citation>
    <scope>NUCLEOTIDE SEQUENCE</scope>
</reference>
<feature type="region of interest" description="Disordered" evidence="1">
    <location>
        <begin position="26"/>
        <end position="45"/>
    </location>
</feature>
<evidence type="ECO:0000313" key="2">
    <source>
        <dbReference type="EMBL" id="KUG28738.1"/>
    </source>
</evidence>
<dbReference type="AlphaFoldDB" id="A0A0W8G6V9"/>
<dbReference type="EMBL" id="LNQE01000186">
    <property type="protein sequence ID" value="KUG28738.1"/>
    <property type="molecule type" value="Genomic_DNA"/>
</dbReference>
<comment type="caution">
    <text evidence="2">The sequence shown here is derived from an EMBL/GenBank/DDBJ whole genome shotgun (WGS) entry which is preliminary data.</text>
</comment>
<proteinExistence type="predicted"/>